<dbReference type="SUPFAM" id="SSF55781">
    <property type="entry name" value="GAF domain-like"/>
    <property type="match status" value="1"/>
</dbReference>
<evidence type="ECO:0000313" key="2">
    <source>
        <dbReference type="EMBL" id="EEX68353.1"/>
    </source>
</evidence>
<dbReference type="InterPro" id="IPR000160">
    <property type="entry name" value="GGDEF_dom"/>
</dbReference>
<dbReference type="Pfam" id="PF01590">
    <property type="entry name" value="GAF"/>
    <property type="match status" value="1"/>
</dbReference>
<dbReference type="EMBL" id="ABWK02000019">
    <property type="protein sequence ID" value="EEX68353.1"/>
    <property type="molecule type" value="Genomic_DNA"/>
</dbReference>
<organism evidence="2 3">
    <name type="scientific">Mitsuokella multacida DSM 20544</name>
    <dbReference type="NCBI Taxonomy" id="500635"/>
    <lineage>
        <taxon>Bacteria</taxon>
        <taxon>Bacillati</taxon>
        <taxon>Bacillota</taxon>
        <taxon>Negativicutes</taxon>
        <taxon>Selenomonadales</taxon>
        <taxon>Selenomonadaceae</taxon>
        <taxon>Mitsuokella</taxon>
    </lineage>
</organism>
<dbReference type="PANTHER" id="PTHR45138:SF9">
    <property type="entry name" value="DIGUANYLATE CYCLASE DGCM-RELATED"/>
    <property type="match status" value="1"/>
</dbReference>
<protein>
    <submittedName>
        <fullName evidence="2">Diguanylate cyclase (GGDEF) domain protein</fullName>
    </submittedName>
</protein>
<evidence type="ECO:0000259" key="1">
    <source>
        <dbReference type="PROSITE" id="PS50887"/>
    </source>
</evidence>
<accession>C9KNY2</accession>
<dbReference type="SUPFAM" id="SSF55073">
    <property type="entry name" value="Nucleotide cyclase"/>
    <property type="match status" value="1"/>
</dbReference>
<comment type="caution">
    <text evidence="2">The sequence shown here is derived from an EMBL/GenBank/DDBJ whole genome shotgun (WGS) entry which is preliminary data.</text>
</comment>
<dbReference type="InterPro" id="IPR003018">
    <property type="entry name" value="GAF"/>
</dbReference>
<dbReference type="STRING" id="500635.MITSMUL_04936"/>
<dbReference type="Gene3D" id="3.30.450.40">
    <property type="match status" value="1"/>
</dbReference>
<dbReference type="SMART" id="SM00267">
    <property type="entry name" value="GGDEF"/>
    <property type="match status" value="1"/>
</dbReference>
<dbReference type="SMART" id="SM00065">
    <property type="entry name" value="GAF"/>
    <property type="match status" value="1"/>
</dbReference>
<dbReference type="HOGENOM" id="CLU_000445_70_66_9"/>
<dbReference type="PROSITE" id="PS50887">
    <property type="entry name" value="GGDEF"/>
    <property type="match status" value="1"/>
</dbReference>
<dbReference type="AlphaFoldDB" id="C9KNY2"/>
<dbReference type="eggNOG" id="COG2199">
    <property type="taxonomic scope" value="Bacteria"/>
</dbReference>
<dbReference type="CDD" id="cd01949">
    <property type="entry name" value="GGDEF"/>
    <property type="match status" value="1"/>
</dbReference>
<dbReference type="PATRIC" id="fig|500635.8.peg.1616"/>
<sequence>MRDRTRMGGSGMDKDWTPDIYGDVPVAYAVYKLLFAKDGRTVRDTEYVFVNEIYCEMAGVKKEDLLGKSFFSVYANGDPIWMTYCTKAYQEGKAFHDCIYAPEIGHWLDFTIMPLKIPGYVAYTFTNVDLDRAQQLKMKREYTTNDVILRISKILNGEDDYETAMNHALRELSRVLRPDRLYILETDRKTVSNTFEWCAAGVKSELATLQQLDYAKYIGGWERFLETASSVVIDDIEVLKDDDPVDYENLRRQGVERLIATPIYHGGRLIGYLCADNYEWDSRVNTVAVFETVSYFIAAKLANHRLLEELDHLSRYDTLTGLRNRNAFNLAVDTLMQRRGAVGVVYADVNGLKEINDKYGHRAGDEALKRTADLLADCCGREHAYRVGGDEFLVLMPQVARHEFEARFAQLRARVADDVSLAIGADWLADAAELDEAISKTDRRMYRDKVAHYEQVGKKELPRHEFYLTVKKSLQDKVNDVKIE</sequence>
<dbReference type="InterPro" id="IPR043128">
    <property type="entry name" value="Rev_trsase/Diguanyl_cyclase"/>
</dbReference>
<dbReference type="PANTHER" id="PTHR45138">
    <property type="entry name" value="REGULATORY COMPONENTS OF SENSORY TRANSDUCTION SYSTEM"/>
    <property type="match status" value="1"/>
</dbReference>
<proteinExistence type="predicted"/>
<dbReference type="Gene3D" id="3.30.70.270">
    <property type="match status" value="1"/>
</dbReference>
<dbReference type="SUPFAM" id="SSF55785">
    <property type="entry name" value="PYP-like sensor domain (PAS domain)"/>
    <property type="match status" value="1"/>
</dbReference>
<dbReference type="InterPro" id="IPR029787">
    <property type="entry name" value="Nucleotide_cyclase"/>
</dbReference>
<dbReference type="InterPro" id="IPR050469">
    <property type="entry name" value="Diguanylate_Cyclase"/>
</dbReference>
<name>C9KNY2_9FIRM</name>
<dbReference type="InterPro" id="IPR035965">
    <property type="entry name" value="PAS-like_dom_sf"/>
</dbReference>
<dbReference type="Proteomes" id="UP000003671">
    <property type="component" value="Unassembled WGS sequence"/>
</dbReference>
<gene>
    <name evidence="2" type="ORF">MITSMUL_04936</name>
</gene>
<feature type="domain" description="GGDEF" evidence="1">
    <location>
        <begin position="340"/>
        <end position="466"/>
    </location>
</feature>
<evidence type="ECO:0000313" key="3">
    <source>
        <dbReference type="Proteomes" id="UP000003671"/>
    </source>
</evidence>
<dbReference type="Gene3D" id="3.30.450.20">
    <property type="entry name" value="PAS domain"/>
    <property type="match status" value="1"/>
</dbReference>
<dbReference type="GO" id="GO:0052621">
    <property type="term" value="F:diguanylate cyclase activity"/>
    <property type="evidence" value="ECO:0007669"/>
    <property type="project" value="TreeGrafter"/>
</dbReference>
<dbReference type="InterPro" id="IPR029016">
    <property type="entry name" value="GAF-like_dom_sf"/>
</dbReference>
<dbReference type="Pfam" id="PF00990">
    <property type="entry name" value="GGDEF"/>
    <property type="match status" value="1"/>
</dbReference>
<dbReference type="NCBIfam" id="TIGR00254">
    <property type="entry name" value="GGDEF"/>
    <property type="match status" value="1"/>
</dbReference>
<keyword evidence="3" id="KW-1185">Reference proteome</keyword>
<reference evidence="2" key="1">
    <citation type="submission" date="2009-09" db="EMBL/GenBank/DDBJ databases">
        <authorList>
            <person name="Weinstock G."/>
            <person name="Sodergren E."/>
            <person name="Clifton S."/>
            <person name="Fulton L."/>
            <person name="Fulton B."/>
            <person name="Courtney L."/>
            <person name="Fronick C."/>
            <person name="Harrison M."/>
            <person name="Strong C."/>
            <person name="Farmer C."/>
            <person name="Delahaunty K."/>
            <person name="Markovic C."/>
            <person name="Hall O."/>
            <person name="Minx P."/>
            <person name="Tomlinson C."/>
            <person name="Mitreva M."/>
            <person name="Nelson J."/>
            <person name="Hou S."/>
            <person name="Wollam A."/>
            <person name="Pepin K.H."/>
            <person name="Johnson M."/>
            <person name="Bhonagiri V."/>
            <person name="Nash W.E."/>
            <person name="Warren W."/>
            <person name="Chinwalla A."/>
            <person name="Mardis E.R."/>
            <person name="Wilson R.K."/>
        </authorList>
    </citation>
    <scope>NUCLEOTIDE SEQUENCE [LARGE SCALE GENOMIC DNA]</scope>
    <source>
        <strain evidence="2">DSM 20544</strain>
    </source>
</reference>